<dbReference type="AlphaFoldDB" id="A0A382F5C1"/>
<dbReference type="SUPFAM" id="SSF54427">
    <property type="entry name" value="NTF2-like"/>
    <property type="match status" value="1"/>
</dbReference>
<dbReference type="Gene3D" id="3.10.450.50">
    <property type="match status" value="1"/>
</dbReference>
<accession>A0A382F5C1</accession>
<feature type="domain" description="SnoaL-like" evidence="1">
    <location>
        <begin position="92"/>
        <end position="160"/>
    </location>
</feature>
<dbReference type="EMBL" id="UINC01047961">
    <property type="protein sequence ID" value="SVB57895.1"/>
    <property type="molecule type" value="Genomic_DNA"/>
</dbReference>
<evidence type="ECO:0000259" key="1">
    <source>
        <dbReference type="Pfam" id="PF13474"/>
    </source>
</evidence>
<dbReference type="InterPro" id="IPR032710">
    <property type="entry name" value="NTF2-like_dom_sf"/>
</dbReference>
<dbReference type="Pfam" id="PF13474">
    <property type="entry name" value="SnoaL_3"/>
    <property type="match status" value="1"/>
</dbReference>
<name>A0A382F5C1_9ZZZZ</name>
<organism evidence="2">
    <name type="scientific">marine metagenome</name>
    <dbReference type="NCBI Taxonomy" id="408172"/>
    <lineage>
        <taxon>unclassified sequences</taxon>
        <taxon>metagenomes</taxon>
        <taxon>ecological metagenomes</taxon>
    </lineage>
</organism>
<proteinExistence type="predicted"/>
<dbReference type="InterPro" id="IPR037401">
    <property type="entry name" value="SnoaL-like"/>
</dbReference>
<evidence type="ECO:0000313" key="2">
    <source>
        <dbReference type="EMBL" id="SVB57895.1"/>
    </source>
</evidence>
<reference evidence="2" key="1">
    <citation type="submission" date="2018-05" db="EMBL/GenBank/DDBJ databases">
        <authorList>
            <person name="Lanie J.A."/>
            <person name="Ng W.-L."/>
            <person name="Kazmierczak K.M."/>
            <person name="Andrzejewski T.M."/>
            <person name="Davidsen T.M."/>
            <person name="Wayne K.J."/>
            <person name="Tettelin H."/>
            <person name="Glass J.I."/>
            <person name="Rusch D."/>
            <person name="Podicherti R."/>
            <person name="Tsui H.-C.T."/>
            <person name="Winkler M.E."/>
        </authorList>
    </citation>
    <scope>NUCLEOTIDE SEQUENCE</scope>
</reference>
<sequence>MKTKTSGSIYLVALLSFFVAATVHADDRSDVEAVINKYIDTETADGLHEQAKLMSKDRTYISNGVRYSNNDKSMALQIAFSDAMNNVYPDRKRITTVEDIDIRLNGDAAIASFYRVVNTFRGADEIRAGKNAMNPSYQTVSMALFKIDGDWKIVHTHISPTK</sequence>
<protein>
    <recommendedName>
        <fullName evidence="1">SnoaL-like domain-containing protein</fullName>
    </recommendedName>
</protein>
<gene>
    <name evidence="2" type="ORF">METZ01_LOCUS210749</name>
</gene>